<sequence>MARGPHGRLAWYLEELSDAELQEFCHQLPQEALGEGFSEASSAQPGKIGSREVAAHLATQCGEQRAWDLALRTWQKMGLSSLYFRAQADMALMSDPSAVFGFASSPRLGSPNGPTSTEVLRFWDPDLVTPLPVKRRESVTLADSYEHRGDRQQVGPHPENPPSMLFMWSPAHNSPRQASPTAPTSTAVLGACGSPPQFSTEAGQQRVAETERPWGEFSGSCCTGNRESDQSHRAERPRGQNTQSWKDEDSHQKFTQLLLLHTPHPRGRESWGKASWHDGVLQEQGRLIEVQDLFGPDLDTQDAPHTVILQGAAGTGKSTLARQVRRAWEQGQLFKDRFRYVFYLNCRELAQSRTVSLPELLTQDWAAPPAPAGQILSRPEQLLFILDGLDEPKWVFGEQTSELCLHWSQQQPVPTLLGSLLSKAILPGVSLLITARTKALGELIPSSEHPRWVEVLGFSRAGRKDYFYNYFPDESQAAQAFSLVESNSALLAMCQVPWVSWLLCSCLQLQMEQGKELSLTCQTTTTLSLHYLSLALPAQALGTQLRALCSLAAEGTWQGKTLFRSGDLRRHGLDGSSIPVFLKTRLLRRHRTFLSYSFSHLCFQEFLAAIACALEEKEEGSQGTESARGVKTLPDVYGRHALFGAPTTRFLFGLFSERGAREVEDMVHSQLAQGAKGELLRWVEVQVQHQDAPVPTCSLEVLGCLYEIQDEAFLTRALAHVQGAGLCAHTDPELLVFAFCLGFCCNVRSLRVSEDSQHGQALRWLPVTEACWQDLFCMLGVTRSLQELDLSGTPLSPSAVQSLCEALRQPRCHLETLRLVSCGLTSSCCQDLASVLSASPSLMELDLQQNDLGRLGVNLLCEGLRHSSCQLKLLWLDQAHFNDEVGERLKALEEEKPELLVTWKQSVTAPNEDPDGGEMSNTTPSLKRQRSEPEASSSRAAEGKPFCQPSPAPWRELHTELLGTDDDFWGPTGPVATEVIDKEKSLYRVHLPTAGSYHWPSTGLHLVVKEAVTVGIGFCSWGQYLDGIASRHNWKVAGPLLDIKAEPGAVAAVYLPHFVAFQSKQAGSGLIFFEASVPQPHDAFHLKSFAIDDEEKKFQFVQLHKPPPLTPLYIGSRYTVCSSKNLEINPEKASLDINGRECEGAFLISNSLEWALPPIPDITDPLHFVDRYREQLIARVTSVDPVLDKLHGHMLSEEQYESVRAEATKQDQMRKLFSFSRSWNSACKDRLYQALKKIHPYLIVDLWEEWGTRVHQGAPDNLGV</sequence>
<dbReference type="RefSeq" id="XP_045149259.1">
    <property type="nucleotide sequence ID" value="XM_045293324.1"/>
</dbReference>
<organism evidence="1 2">
    <name type="scientific">Echinops telfairi</name>
    <name type="common">Lesser hedgehog tenrec</name>
    <dbReference type="NCBI Taxonomy" id="9371"/>
    <lineage>
        <taxon>Eukaryota</taxon>
        <taxon>Metazoa</taxon>
        <taxon>Chordata</taxon>
        <taxon>Craniata</taxon>
        <taxon>Vertebrata</taxon>
        <taxon>Euteleostomi</taxon>
        <taxon>Mammalia</taxon>
        <taxon>Eutheria</taxon>
        <taxon>Afrotheria</taxon>
        <taxon>Tenrecidae</taxon>
        <taxon>Tenrecinae</taxon>
        <taxon>Echinops</taxon>
    </lineage>
</organism>
<name>A0AC55DBY7_ECHTE</name>
<keyword evidence="1" id="KW-1185">Reference proteome</keyword>
<protein>
    <submittedName>
        <fullName evidence="2">NACHT, LRR and PYD domains-containing protein 1</fullName>
    </submittedName>
</protein>
<evidence type="ECO:0000313" key="2">
    <source>
        <dbReference type="RefSeq" id="XP_045149259.1"/>
    </source>
</evidence>
<gene>
    <name evidence="2" type="primary">NLRP1</name>
</gene>
<accession>A0AC55DBY7</accession>
<reference evidence="2" key="1">
    <citation type="submission" date="2025-08" db="UniProtKB">
        <authorList>
            <consortium name="RefSeq"/>
        </authorList>
    </citation>
    <scope>IDENTIFICATION</scope>
</reference>
<evidence type="ECO:0000313" key="1">
    <source>
        <dbReference type="Proteomes" id="UP000694863"/>
    </source>
</evidence>
<proteinExistence type="predicted"/>
<dbReference type="Proteomes" id="UP000694863">
    <property type="component" value="Unplaced"/>
</dbReference>